<feature type="domain" description="Transposase IS110-like N-terminal" evidence="2">
    <location>
        <begin position="21"/>
        <end position="165"/>
    </location>
</feature>
<dbReference type="GO" id="GO:0003677">
    <property type="term" value="F:DNA binding"/>
    <property type="evidence" value="ECO:0007669"/>
    <property type="project" value="InterPro"/>
</dbReference>
<dbReference type="InterPro" id="IPR003346">
    <property type="entry name" value="Transposase_20"/>
</dbReference>
<feature type="domain" description="Transposase IS116/IS110/IS902 C-terminal" evidence="3">
    <location>
        <begin position="300"/>
        <end position="379"/>
    </location>
</feature>
<evidence type="ECO:0000259" key="2">
    <source>
        <dbReference type="Pfam" id="PF01548"/>
    </source>
</evidence>
<feature type="coiled-coil region" evidence="1">
    <location>
        <begin position="229"/>
        <end position="256"/>
    </location>
</feature>
<dbReference type="NCBIfam" id="NF033542">
    <property type="entry name" value="transpos_IS110"/>
    <property type="match status" value="1"/>
</dbReference>
<name>A0A6B3NME1_9CYAN</name>
<dbReference type="EMBL" id="JAAHFQ010001054">
    <property type="protein sequence ID" value="NER32075.1"/>
    <property type="molecule type" value="Genomic_DNA"/>
</dbReference>
<evidence type="ECO:0000256" key="1">
    <source>
        <dbReference type="SAM" id="Coils"/>
    </source>
</evidence>
<protein>
    <submittedName>
        <fullName evidence="4">IS110 family transposase</fullName>
    </submittedName>
</protein>
<dbReference type="PANTHER" id="PTHR33055">
    <property type="entry name" value="TRANSPOSASE FOR INSERTION SEQUENCE ELEMENT IS1111A"/>
    <property type="match status" value="1"/>
</dbReference>
<comment type="caution">
    <text evidence="4">The sequence shown here is derived from an EMBL/GenBank/DDBJ whole genome shotgun (WGS) entry which is preliminary data.</text>
</comment>
<dbReference type="GO" id="GO:0004803">
    <property type="term" value="F:transposase activity"/>
    <property type="evidence" value="ECO:0007669"/>
    <property type="project" value="InterPro"/>
</dbReference>
<dbReference type="PANTHER" id="PTHR33055:SF13">
    <property type="entry name" value="TRANSPOSASE"/>
    <property type="match status" value="1"/>
</dbReference>
<organism evidence="4">
    <name type="scientific">Symploca sp. SIO1C4</name>
    <dbReference type="NCBI Taxonomy" id="2607765"/>
    <lineage>
        <taxon>Bacteria</taxon>
        <taxon>Bacillati</taxon>
        <taxon>Cyanobacteriota</taxon>
        <taxon>Cyanophyceae</taxon>
        <taxon>Coleofasciculales</taxon>
        <taxon>Coleofasciculaceae</taxon>
        <taxon>Symploca</taxon>
    </lineage>
</organism>
<dbReference type="Pfam" id="PF02371">
    <property type="entry name" value="Transposase_20"/>
    <property type="match status" value="1"/>
</dbReference>
<dbReference type="GO" id="GO:0006313">
    <property type="term" value="P:DNA transposition"/>
    <property type="evidence" value="ECO:0007669"/>
    <property type="project" value="InterPro"/>
</dbReference>
<evidence type="ECO:0000313" key="4">
    <source>
        <dbReference type="EMBL" id="NER32075.1"/>
    </source>
</evidence>
<sequence>MKQGKKETNQEVLAQINPHAAGVDIGDEEIWVCVPEGIVEKNVRCFKSFTVEMQEAVRWLLGCGVETVAMEATGVYWVVLHDLMEEAGIEVYVVNGRHVANTKGRKSDIVDCQWLQQLHTYGLLKSSFHPGEEIRALRTVVRQREMLIRYKAAHIQHMQKALQLMNIKLSLVLSDVTGVTGLTIIRAIVGGERDPHRLATYRQSGCKHSEEEIAKALTGNYRAEHLFTLKQAVELHDFYQEQLKACDEQLEEMYQALSQKSDVDEPLESLNKRRKRRKNQLHFELRGYLYQIYGVDLVAVDGLDTITVQTILSEIGTDMSKWKTVKHFAAWLGLSPNHRITGGKIISRRTPKNNNRVAKALRLAAQSLARSQTALGHFYRRIRAKQGPAKANTATAHKLARIIYFMLVRRTPYQPPTLERVIEARQKKKLTRLEKQARKLGLQLTPLTPAIQEVS</sequence>
<gene>
    <name evidence="4" type="ORF">F6J89_31850</name>
</gene>
<dbReference type="Pfam" id="PF01548">
    <property type="entry name" value="DEDD_Tnp_IS110"/>
    <property type="match status" value="1"/>
</dbReference>
<proteinExistence type="predicted"/>
<evidence type="ECO:0000259" key="3">
    <source>
        <dbReference type="Pfam" id="PF02371"/>
    </source>
</evidence>
<dbReference type="AlphaFoldDB" id="A0A6B3NME1"/>
<dbReference type="InterPro" id="IPR002525">
    <property type="entry name" value="Transp_IS110-like_N"/>
</dbReference>
<reference evidence="4" key="1">
    <citation type="submission" date="2019-11" db="EMBL/GenBank/DDBJ databases">
        <title>Genomic insights into an expanded diversity of filamentous marine cyanobacteria reveals the extraordinary biosynthetic potential of Moorea and Okeania.</title>
        <authorList>
            <person name="Ferreira Leao T."/>
            <person name="Wang M."/>
            <person name="Moss N."/>
            <person name="Da Silva R."/>
            <person name="Sanders J."/>
            <person name="Nurk S."/>
            <person name="Gurevich A."/>
            <person name="Humphrey G."/>
            <person name="Reher R."/>
            <person name="Zhu Q."/>
            <person name="Belda-Ferre P."/>
            <person name="Glukhov E."/>
            <person name="Rex R."/>
            <person name="Dorrestein P.C."/>
            <person name="Knight R."/>
            <person name="Pevzner P."/>
            <person name="Gerwick W.H."/>
            <person name="Gerwick L."/>
        </authorList>
    </citation>
    <scope>NUCLEOTIDE SEQUENCE</scope>
    <source>
        <strain evidence="4">SIO1C4</strain>
    </source>
</reference>
<accession>A0A6B3NME1</accession>
<keyword evidence="1" id="KW-0175">Coiled coil</keyword>
<dbReference type="InterPro" id="IPR047650">
    <property type="entry name" value="Transpos_IS110"/>
</dbReference>